<sequence>MSASKPQHPSLLELVDQRQSQGINDKGDRSFTGLLKKTTPFVESDVDEELILDMYFVEQVSLSGLKITATDADSAPKRIRVFVNRDDVSFENGSSLTAAFESDLTAASLAAGCYIPLRIARFQRVSNITIFVQSNHGAETTRIHGIDVFGIGAGTTNMSDLKKVEHSHA</sequence>
<comment type="similarity">
    <text evidence="1">Belongs to the PITHD1 family.</text>
</comment>
<dbReference type="InterPro" id="IPR010400">
    <property type="entry name" value="PITH_dom"/>
</dbReference>
<evidence type="ECO:0000313" key="3">
    <source>
        <dbReference type="EMBL" id="KCV71944.1"/>
    </source>
</evidence>
<dbReference type="PANTHER" id="PTHR12175">
    <property type="entry name" value="AD039 HT014 THIOREDOXIN FAMILY TRP26"/>
    <property type="match status" value="1"/>
</dbReference>
<dbReference type="Gene3D" id="2.60.120.470">
    <property type="entry name" value="PITH domain"/>
    <property type="match status" value="1"/>
</dbReference>
<dbReference type="RefSeq" id="XP_009493522.1">
    <property type="nucleotide sequence ID" value="XM_009495247.1"/>
</dbReference>
<dbReference type="Proteomes" id="UP000030693">
    <property type="component" value="Unassembled WGS sequence"/>
</dbReference>
<evidence type="ECO:0000313" key="4">
    <source>
        <dbReference type="Proteomes" id="UP000030693"/>
    </source>
</evidence>
<proteinExistence type="inferred from homology"/>
<reference evidence="3" key="1">
    <citation type="submission" date="2013-04" db="EMBL/GenBank/DDBJ databases">
        <title>The Genome Sequence of Fonticula alba ATCC 38817.</title>
        <authorList>
            <consortium name="The Broad Institute Genomics Platform"/>
            <person name="Russ C."/>
            <person name="Cuomo C."/>
            <person name="Burger G."/>
            <person name="Gray M.W."/>
            <person name="Holland P.W.H."/>
            <person name="King N."/>
            <person name="Lang F.B.F."/>
            <person name="Roger A.J."/>
            <person name="Ruiz-Trillo I."/>
            <person name="Brown M."/>
            <person name="Walker B."/>
            <person name="Young S."/>
            <person name="Zeng Q."/>
            <person name="Gargeya S."/>
            <person name="Fitzgerald M."/>
            <person name="Haas B."/>
            <person name="Abouelleil A."/>
            <person name="Allen A.W."/>
            <person name="Alvarado L."/>
            <person name="Arachchi H.M."/>
            <person name="Berlin A.M."/>
            <person name="Chapman S.B."/>
            <person name="Gainer-Dewar J."/>
            <person name="Goldberg J."/>
            <person name="Griggs A."/>
            <person name="Gujja S."/>
            <person name="Hansen M."/>
            <person name="Howarth C."/>
            <person name="Imamovic A."/>
            <person name="Ireland A."/>
            <person name="Larimer J."/>
            <person name="McCowan C."/>
            <person name="Murphy C."/>
            <person name="Pearson M."/>
            <person name="Poon T.W."/>
            <person name="Priest M."/>
            <person name="Roberts A."/>
            <person name="Saif S."/>
            <person name="Shea T."/>
            <person name="Sisk P."/>
            <person name="Sykes S."/>
            <person name="Wortman J."/>
            <person name="Nusbaum C."/>
            <person name="Birren B."/>
        </authorList>
    </citation>
    <scope>NUCLEOTIDE SEQUENCE [LARGE SCALE GENOMIC DNA]</scope>
    <source>
        <strain evidence="3">ATCC 38817</strain>
    </source>
</reference>
<dbReference type="OMA" id="PCTQELT"/>
<organism evidence="3">
    <name type="scientific">Fonticula alba</name>
    <name type="common">Slime mold</name>
    <dbReference type="NCBI Taxonomy" id="691883"/>
    <lineage>
        <taxon>Eukaryota</taxon>
        <taxon>Rotosphaerida</taxon>
        <taxon>Fonticulaceae</taxon>
        <taxon>Fonticula</taxon>
    </lineage>
</organism>
<accession>A0A058ZC05</accession>
<evidence type="ECO:0000259" key="2">
    <source>
        <dbReference type="PROSITE" id="PS51532"/>
    </source>
</evidence>
<dbReference type="eggNOG" id="KOG0908">
    <property type="taxonomic scope" value="Eukaryota"/>
</dbReference>
<dbReference type="Pfam" id="PF06201">
    <property type="entry name" value="PITH"/>
    <property type="match status" value="1"/>
</dbReference>
<dbReference type="SUPFAM" id="SSF49785">
    <property type="entry name" value="Galactose-binding domain-like"/>
    <property type="match status" value="1"/>
</dbReference>
<dbReference type="InterPro" id="IPR045099">
    <property type="entry name" value="PITH1-like"/>
</dbReference>
<dbReference type="GO" id="GO:0005737">
    <property type="term" value="C:cytoplasm"/>
    <property type="evidence" value="ECO:0007669"/>
    <property type="project" value="UniProtKB-ARBA"/>
</dbReference>
<name>A0A058ZC05_FONAL</name>
<dbReference type="GeneID" id="20526078"/>
<feature type="domain" description="PITH" evidence="2">
    <location>
        <begin position="1"/>
        <end position="168"/>
    </location>
</feature>
<keyword evidence="4" id="KW-1185">Reference proteome</keyword>
<dbReference type="OrthoDB" id="2121326at2759"/>
<evidence type="ECO:0000256" key="1">
    <source>
        <dbReference type="ARBA" id="ARBA00025788"/>
    </source>
</evidence>
<gene>
    <name evidence="3" type="ORF">H696_01353</name>
</gene>
<dbReference type="EMBL" id="KB932202">
    <property type="protein sequence ID" value="KCV71944.1"/>
    <property type="molecule type" value="Genomic_DNA"/>
</dbReference>
<dbReference type="InterPro" id="IPR008979">
    <property type="entry name" value="Galactose-bd-like_sf"/>
</dbReference>
<dbReference type="STRING" id="691883.A0A058ZC05"/>
<protein>
    <recommendedName>
        <fullName evidence="2">PITH domain-containing protein</fullName>
    </recommendedName>
</protein>
<dbReference type="AlphaFoldDB" id="A0A058ZC05"/>
<dbReference type="PROSITE" id="PS51532">
    <property type="entry name" value="PITH"/>
    <property type="match status" value="1"/>
</dbReference>
<dbReference type="InterPro" id="IPR037047">
    <property type="entry name" value="PITH_dom_sf"/>
</dbReference>